<keyword evidence="11" id="KW-1185">Reference proteome</keyword>
<evidence type="ECO:0000256" key="8">
    <source>
        <dbReference type="PIRSR" id="PIRSR600821-52"/>
    </source>
</evidence>
<proteinExistence type="inferred from homology"/>
<feature type="binding site" evidence="8">
    <location>
        <position position="139"/>
    </location>
    <ligand>
        <name>substrate</name>
    </ligand>
</feature>
<dbReference type="Pfam" id="PF01168">
    <property type="entry name" value="Ala_racemase_N"/>
    <property type="match status" value="1"/>
</dbReference>
<organism evidence="10 11">
    <name type="scientific">Yoonia sediminilitoris</name>
    <dbReference type="NCBI Taxonomy" id="1286148"/>
    <lineage>
        <taxon>Bacteria</taxon>
        <taxon>Pseudomonadati</taxon>
        <taxon>Pseudomonadota</taxon>
        <taxon>Alphaproteobacteria</taxon>
        <taxon>Rhodobacterales</taxon>
        <taxon>Paracoccaceae</taxon>
        <taxon>Yoonia</taxon>
    </lineage>
</organism>
<dbReference type="GO" id="GO:0008784">
    <property type="term" value="F:alanine racemase activity"/>
    <property type="evidence" value="ECO:0007669"/>
    <property type="project" value="UniProtKB-EC"/>
</dbReference>
<dbReference type="Pfam" id="PF00842">
    <property type="entry name" value="Ala_racemase_C"/>
    <property type="match status" value="1"/>
</dbReference>
<feature type="domain" description="Alanine racemase C-terminal" evidence="9">
    <location>
        <begin position="244"/>
        <end position="372"/>
    </location>
</feature>
<evidence type="ECO:0000256" key="7">
    <source>
        <dbReference type="PIRSR" id="PIRSR600821-50"/>
    </source>
</evidence>
<evidence type="ECO:0000256" key="5">
    <source>
        <dbReference type="ARBA" id="ARBA00022898"/>
    </source>
</evidence>
<dbReference type="InterPro" id="IPR001608">
    <property type="entry name" value="Ala_racemase_N"/>
</dbReference>
<comment type="caution">
    <text evidence="10">The sequence shown here is derived from an EMBL/GenBank/DDBJ whole genome shotgun (WGS) entry which is preliminary data.</text>
</comment>
<dbReference type="Proteomes" id="UP000244523">
    <property type="component" value="Unassembled WGS sequence"/>
</dbReference>
<dbReference type="GO" id="GO:0030632">
    <property type="term" value="P:D-alanine biosynthetic process"/>
    <property type="evidence" value="ECO:0007669"/>
    <property type="project" value="TreeGrafter"/>
</dbReference>
<evidence type="ECO:0000313" key="11">
    <source>
        <dbReference type="Proteomes" id="UP000244523"/>
    </source>
</evidence>
<evidence type="ECO:0000256" key="3">
    <source>
        <dbReference type="ARBA" id="ARBA00007880"/>
    </source>
</evidence>
<dbReference type="PANTHER" id="PTHR30511:SF0">
    <property type="entry name" value="ALANINE RACEMASE, CATABOLIC-RELATED"/>
    <property type="match status" value="1"/>
</dbReference>
<gene>
    <name evidence="10" type="ORF">C8N45_10939</name>
</gene>
<comment type="cofactor">
    <cofactor evidence="2 7">
        <name>pyridoxal 5'-phosphate</name>
        <dbReference type="ChEBI" id="CHEBI:597326"/>
    </cofactor>
</comment>
<name>A0A2T6KCP0_9RHOB</name>
<evidence type="ECO:0000256" key="4">
    <source>
        <dbReference type="ARBA" id="ARBA00013089"/>
    </source>
</evidence>
<dbReference type="GO" id="GO:0030170">
    <property type="term" value="F:pyridoxal phosphate binding"/>
    <property type="evidence" value="ECO:0007669"/>
    <property type="project" value="TreeGrafter"/>
</dbReference>
<dbReference type="InterPro" id="IPR011079">
    <property type="entry name" value="Ala_racemase_C"/>
</dbReference>
<dbReference type="SUPFAM" id="SSF50621">
    <property type="entry name" value="Alanine racemase C-terminal domain-like"/>
    <property type="match status" value="1"/>
</dbReference>
<evidence type="ECO:0000259" key="9">
    <source>
        <dbReference type="SMART" id="SM01005"/>
    </source>
</evidence>
<comment type="catalytic activity">
    <reaction evidence="1">
        <text>L-alanine = D-alanine</text>
        <dbReference type="Rhea" id="RHEA:20249"/>
        <dbReference type="ChEBI" id="CHEBI:57416"/>
        <dbReference type="ChEBI" id="CHEBI:57972"/>
        <dbReference type="EC" id="5.1.1.1"/>
    </reaction>
</comment>
<dbReference type="InterPro" id="IPR029066">
    <property type="entry name" value="PLP-binding_barrel"/>
</dbReference>
<dbReference type="PROSITE" id="PS00395">
    <property type="entry name" value="ALANINE_RACEMASE"/>
    <property type="match status" value="1"/>
</dbReference>
<comment type="similarity">
    <text evidence="3">Belongs to the alanine racemase family.</text>
</comment>
<dbReference type="PRINTS" id="PR00992">
    <property type="entry name" value="ALARACEMASE"/>
</dbReference>
<reference evidence="10 11" key="1">
    <citation type="submission" date="2018-04" db="EMBL/GenBank/DDBJ databases">
        <title>Genomic Encyclopedia of Archaeal and Bacterial Type Strains, Phase II (KMG-II): from individual species to whole genera.</title>
        <authorList>
            <person name="Goeker M."/>
        </authorList>
    </citation>
    <scope>NUCLEOTIDE SEQUENCE [LARGE SCALE GENOMIC DNA]</scope>
    <source>
        <strain evidence="10 11">DSM 29955</strain>
    </source>
</reference>
<keyword evidence="6" id="KW-0413">Isomerase</keyword>
<feature type="modified residue" description="N6-(pyridoxal phosphate)lysine" evidence="7">
    <location>
        <position position="40"/>
    </location>
</feature>
<dbReference type="EC" id="5.1.1.1" evidence="4"/>
<dbReference type="Gene3D" id="2.40.37.10">
    <property type="entry name" value="Lyase, Ornithine Decarboxylase, Chain A, domain 1"/>
    <property type="match status" value="1"/>
</dbReference>
<dbReference type="InterPro" id="IPR009006">
    <property type="entry name" value="Ala_racemase/Decarboxylase_C"/>
</dbReference>
<evidence type="ECO:0000256" key="1">
    <source>
        <dbReference type="ARBA" id="ARBA00000316"/>
    </source>
</evidence>
<dbReference type="OrthoDB" id="9813814at2"/>
<evidence type="ECO:0000313" key="10">
    <source>
        <dbReference type="EMBL" id="PUB12731.1"/>
    </source>
</evidence>
<dbReference type="InterPro" id="IPR020622">
    <property type="entry name" value="Ala_racemase_pyridoxalP-BS"/>
</dbReference>
<dbReference type="SUPFAM" id="SSF51419">
    <property type="entry name" value="PLP-binding barrel"/>
    <property type="match status" value="1"/>
</dbReference>
<accession>A0A2T6KCP0</accession>
<dbReference type="RefSeq" id="WP_108387182.1">
    <property type="nucleotide sequence ID" value="NZ_QBUD01000009.1"/>
</dbReference>
<feature type="binding site" evidence="8">
    <location>
        <position position="313"/>
    </location>
    <ligand>
        <name>substrate</name>
    </ligand>
</feature>
<dbReference type="GO" id="GO:0005829">
    <property type="term" value="C:cytosol"/>
    <property type="evidence" value="ECO:0007669"/>
    <property type="project" value="TreeGrafter"/>
</dbReference>
<dbReference type="EMBL" id="QBUD01000009">
    <property type="protein sequence ID" value="PUB12731.1"/>
    <property type="molecule type" value="Genomic_DNA"/>
</dbReference>
<dbReference type="AlphaFoldDB" id="A0A2T6KCP0"/>
<keyword evidence="5 7" id="KW-0663">Pyridoxal phosphate</keyword>
<sequence length="377" mass="40082">MAQMSEPSAWCLIDRDRISRNLELALGLLPQGVRFCAVLKADAYGHGIAQVVPLLREQGVPCIGITSNAEARAVRAAGFTGTMIRLRAATPQEIKGALKDGVEEQVGSLATARQLRAIHGAAKTISGLHLALNADGMSRDGLEIATKAGQQECLQILDEIGQRIVGVCTHFPANDPEPLQESAALFTQQVSWVCDNSQLERSALLSHAGSTLTLLSGVPVGTDMYRCGAILYGFLKPELGFLPTMELQARVVQVGDYPAGSSVGYDRDSRLEADRRLACISIGYAGGYGRIAQDRGAVLIRDQLAPVLGKVSMNTIVADVSDIAAAQIGDVATVFGGSGPQAIGPDRATAQFGTILPDLFSDWGMRNPRIYRDHKGC</sequence>
<protein>
    <recommendedName>
        <fullName evidence="4">alanine racemase</fullName>
        <ecNumber evidence="4">5.1.1.1</ecNumber>
    </recommendedName>
</protein>
<evidence type="ECO:0000256" key="6">
    <source>
        <dbReference type="ARBA" id="ARBA00023235"/>
    </source>
</evidence>
<dbReference type="InterPro" id="IPR000821">
    <property type="entry name" value="Ala_racemase"/>
</dbReference>
<dbReference type="SMART" id="SM01005">
    <property type="entry name" value="Ala_racemase_C"/>
    <property type="match status" value="1"/>
</dbReference>
<dbReference type="PANTHER" id="PTHR30511">
    <property type="entry name" value="ALANINE RACEMASE"/>
    <property type="match status" value="1"/>
</dbReference>
<dbReference type="Gene3D" id="3.20.20.10">
    <property type="entry name" value="Alanine racemase"/>
    <property type="match status" value="1"/>
</dbReference>
<evidence type="ECO:0000256" key="2">
    <source>
        <dbReference type="ARBA" id="ARBA00001933"/>
    </source>
</evidence>